<dbReference type="PATRIC" id="fig|398512.5.peg.5845"/>
<dbReference type="PANTHER" id="PTHR33154:SF33">
    <property type="entry name" value="TRANSCRIPTIONAL REPRESSOR SDPR"/>
    <property type="match status" value="1"/>
</dbReference>
<feature type="domain" description="HTH arsR-type" evidence="4">
    <location>
        <begin position="1"/>
        <end position="88"/>
    </location>
</feature>
<dbReference type="InterPro" id="IPR051081">
    <property type="entry name" value="HTH_MetalResp_TranReg"/>
</dbReference>
<keyword evidence="2" id="KW-0238">DNA-binding</keyword>
<evidence type="ECO:0000256" key="1">
    <source>
        <dbReference type="ARBA" id="ARBA00023015"/>
    </source>
</evidence>
<dbReference type="Pfam" id="PF01022">
    <property type="entry name" value="HTH_5"/>
    <property type="match status" value="1"/>
</dbReference>
<evidence type="ECO:0000313" key="6">
    <source>
        <dbReference type="Proteomes" id="UP000036923"/>
    </source>
</evidence>
<evidence type="ECO:0000259" key="4">
    <source>
        <dbReference type="PROSITE" id="PS50987"/>
    </source>
</evidence>
<dbReference type="SMART" id="SM00418">
    <property type="entry name" value="HTH_ARSR"/>
    <property type="match status" value="1"/>
</dbReference>
<dbReference type="eggNOG" id="COG0640">
    <property type="taxonomic scope" value="Bacteria"/>
</dbReference>
<dbReference type="AlphaFoldDB" id="A0A0L6JWR7"/>
<proteinExistence type="predicted"/>
<reference evidence="6" key="1">
    <citation type="submission" date="2015-07" db="EMBL/GenBank/DDBJ databases">
        <title>Near-Complete Genome Sequence of the Cellulolytic Bacterium Bacteroides (Pseudobacteroides) cellulosolvens ATCC 35603.</title>
        <authorList>
            <person name="Dassa B."/>
            <person name="Utturkar S.M."/>
            <person name="Klingeman D.M."/>
            <person name="Hurt R.A."/>
            <person name="Keller M."/>
            <person name="Xu J."/>
            <person name="Reddy Y.H.K."/>
            <person name="Borovok I."/>
            <person name="Grinberg I.R."/>
            <person name="Lamed R."/>
            <person name="Zhivin O."/>
            <person name="Bayer E.A."/>
            <person name="Brown S.D."/>
        </authorList>
    </citation>
    <scope>NUCLEOTIDE SEQUENCE [LARGE SCALE GENOMIC DNA]</scope>
    <source>
        <strain evidence="6">DSM 2933</strain>
    </source>
</reference>
<sequence length="115" mass="13522">MMQKYFQILGDANRLRVINFIGNNKRTVSEIVEETGLSQPLVSHHLKVLRDNQILETLRDGPFVYHILKNPKLLDVLGLFWELLPRETIESTDNVVFQCPPIWKRMLENMLNFTE</sequence>
<organism evidence="5 6">
    <name type="scientific">Pseudobacteroides cellulosolvens ATCC 35603 = DSM 2933</name>
    <dbReference type="NCBI Taxonomy" id="398512"/>
    <lineage>
        <taxon>Bacteria</taxon>
        <taxon>Bacillati</taxon>
        <taxon>Bacillota</taxon>
        <taxon>Clostridia</taxon>
        <taxon>Eubacteriales</taxon>
        <taxon>Oscillospiraceae</taxon>
        <taxon>Pseudobacteroides</taxon>
    </lineage>
</organism>
<dbReference type="PRINTS" id="PR00778">
    <property type="entry name" value="HTHARSR"/>
</dbReference>
<dbReference type="SUPFAM" id="SSF46785">
    <property type="entry name" value="Winged helix' DNA-binding domain"/>
    <property type="match status" value="1"/>
</dbReference>
<accession>A0A0L6JWR7</accession>
<dbReference type="NCBIfam" id="NF033788">
    <property type="entry name" value="HTH_metalloreg"/>
    <property type="match status" value="1"/>
</dbReference>
<dbReference type="InterPro" id="IPR036390">
    <property type="entry name" value="WH_DNA-bd_sf"/>
</dbReference>
<dbReference type="CDD" id="cd00090">
    <property type="entry name" value="HTH_ARSR"/>
    <property type="match status" value="1"/>
</dbReference>
<dbReference type="Proteomes" id="UP000036923">
    <property type="component" value="Unassembled WGS sequence"/>
</dbReference>
<keyword evidence="6" id="KW-1185">Reference proteome</keyword>
<protein>
    <submittedName>
        <fullName evidence="5">Transcriptional regulator, ArsR family</fullName>
    </submittedName>
</protein>
<dbReference type="EMBL" id="LGTC01000001">
    <property type="protein sequence ID" value="KNY30291.1"/>
    <property type="molecule type" value="Genomic_DNA"/>
</dbReference>
<dbReference type="Gene3D" id="1.10.10.10">
    <property type="entry name" value="Winged helix-like DNA-binding domain superfamily/Winged helix DNA-binding domain"/>
    <property type="match status" value="1"/>
</dbReference>
<dbReference type="InterPro" id="IPR036388">
    <property type="entry name" value="WH-like_DNA-bd_sf"/>
</dbReference>
<evidence type="ECO:0000313" key="5">
    <source>
        <dbReference type="EMBL" id="KNY30291.1"/>
    </source>
</evidence>
<gene>
    <name evidence="5" type="ORF">Bccel_5571</name>
</gene>
<dbReference type="InterPro" id="IPR011991">
    <property type="entry name" value="ArsR-like_HTH"/>
</dbReference>
<keyword evidence="1" id="KW-0805">Transcription regulation</keyword>
<dbReference type="GO" id="GO:0003700">
    <property type="term" value="F:DNA-binding transcription factor activity"/>
    <property type="evidence" value="ECO:0007669"/>
    <property type="project" value="InterPro"/>
</dbReference>
<dbReference type="InterPro" id="IPR001845">
    <property type="entry name" value="HTH_ArsR_DNA-bd_dom"/>
</dbReference>
<name>A0A0L6JWR7_9FIRM</name>
<evidence type="ECO:0000256" key="2">
    <source>
        <dbReference type="ARBA" id="ARBA00023125"/>
    </source>
</evidence>
<dbReference type="GO" id="GO:0003677">
    <property type="term" value="F:DNA binding"/>
    <property type="evidence" value="ECO:0007669"/>
    <property type="project" value="UniProtKB-KW"/>
</dbReference>
<comment type="caution">
    <text evidence="5">The sequence shown here is derived from an EMBL/GenBank/DDBJ whole genome shotgun (WGS) entry which is preliminary data.</text>
</comment>
<evidence type="ECO:0000256" key="3">
    <source>
        <dbReference type="ARBA" id="ARBA00023163"/>
    </source>
</evidence>
<dbReference type="PANTHER" id="PTHR33154">
    <property type="entry name" value="TRANSCRIPTIONAL REGULATOR, ARSR FAMILY"/>
    <property type="match status" value="1"/>
</dbReference>
<keyword evidence="3" id="KW-0804">Transcription</keyword>
<dbReference type="STRING" id="398512.Bccel_5571"/>
<dbReference type="PROSITE" id="PS50987">
    <property type="entry name" value="HTH_ARSR_2"/>
    <property type="match status" value="1"/>
</dbReference>